<reference evidence="1" key="2">
    <citation type="journal article" date="2015" name="Fish Shellfish Immunol.">
        <title>Early steps in the European eel (Anguilla anguilla)-Vibrio vulnificus interaction in the gills: Role of the RtxA13 toxin.</title>
        <authorList>
            <person name="Callol A."/>
            <person name="Pajuelo D."/>
            <person name="Ebbesson L."/>
            <person name="Teles M."/>
            <person name="MacKenzie S."/>
            <person name="Amaro C."/>
        </authorList>
    </citation>
    <scope>NUCLEOTIDE SEQUENCE</scope>
</reference>
<proteinExistence type="predicted"/>
<organism evidence="1">
    <name type="scientific">Anguilla anguilla</name>
    <name type="common">European freshwater eel</name>
    <name type="synonym">Muraena anguilla</name>
    <dbReference type="NCBI Taxonomy" id="7936"/>
    <lineage>
        <taxon>Eukaryota</taxon>
        <taxon>Metazoa</taxon>
        <taxon>Chordata</taxon>
        <taxon>Craniata</taxon>
        <taxon>Vertebrata</taxon>
        <taxon>Euteleostomi</taxon>
        <taxon>Actinopterygii</taxon>
        <taxon>Neopterygii</taxon>
        <taxon>Teleostei</taxon>
        <taxon>Anguilliformes</taxon>
        <taxon>Anguillidae</taxon>
        <taxon>Anguilla</taxon>
    </lineage>
</organism>
<dbReference type="AlphaFoldDB" id="A0A0E9SBP2"/>
<evidence type="ECO:0000313" key="1">
    <source>
        <dbReference type="EMBL" id="JAH38701.1"/>
    </source>
</evidence>
<protein>
    <submittedName>
        <fullName evidence="1">Uncharacterized protein</fullName>
    </submittedName>
</protein>
<reference evidence="1" key="1">
    <citation type="submission" date="2014-11" db="EMBL/GenBank/DDBJ databases">
        <authorList>
            <person name="Amaro Gonzalez C."/>
        </authorList>
    </citation>
    <scope>NUCLEOTIDE SEQUENCE</scope>
</reference>
<accession>A0A0E9SBP2</accession>
<dbReference type="EMBL" id="GBXM01069876">
    <property type="protein sequence ID" value="JAH38701.1"/>
    <property type="molecule type" value="Transcribed_RNA"/>
</dbReference>
<name>A0A0E9SBP2_ANGAN</name>
<sequence length="29" mass="3210">MIGSFWNGGKMSFISFPMVSEISAKSLRT</sequence>